<sequence length="311" mass="34950">MEVYAAGAVCWREEKSNLLVAIVHRVRYQDWTFPKGKVDPGETLAETAVREIKEETGLKIKLGVPLSTMSYPLDKTKNKIVHYWSARVTDKALASSKFKPNDEISEVVWVSADEAFSKLSYQHDRDLLQEVLDLRKNGMLKTKPLIILRHAAATPRADYVGEDGKRPLLPDGKKQAKELVRLLGAYGPKRVFTSPWRRCRDTISPYAKAHRYKLIERGELSEMGNAKGPARTAKVAKQLFQDARSSVLCTHRPTLPTITDVLASYAEPALAKLILEAKALKPAEFVVLHLTITGKKPRLVAVEHQSLSERF</sequence>
<dbReference type="InterPro" id="IPR020084">
    <property type="entry name" value="NUDIX_hydrolase_CS"/>
</dbReference>
<evidence type="ECO:0000313" key="3">
    <source>
        <dbReference type="EMBL" id="CAB4552374.1"/>
    </source>
</evidence>
<dbReference type="SMART" id="SM00855">
    <property type="entry name" value="PGAM"/>
    <property type="match status" value="1"/>
</dbReference>
<dbReference type="Gene3D" id="3.90.79.10">
    <property type="entry name" value="Nucleoside Triphosphate Pyrophosphohydrolase"/>
    <property type="match status" value="1"/>
</dbReference>
<dbReference type="SUPFAM" id="SSF55811">
    <property type="entry name" value="Nudix"/>
    <property type="match status" value="1"/>
</dbReference>
<name>A0A6J6CMF1_9ZZZZ</name>
<gene>
    <name evidence="3" type="ORF">UFOPK1581_00262</name>
</gene>
<dbReference type="Gene3D" id="3.40.50.1240">
    <property type="entry name" value="Phosphoglycerate mutase-like"/>
    <property type="match status" value="1"/>
</dbReference>
<dbReference type="PROSITE" id="PS00893">
    <property type="entry name" value="NUDIX_BOX"/>
    <property type="match status" value="1"/>
</dbReference>
<dbReference type="EMBL" id="CAEZTB010000027">
    <property type="protein sequence ID" value="CAB4552374.1"/>
    <property type="molecule type" value="Genomic_DNA"/>
</dbReference>
<dbReference type="PRINTS" id="PR00502">
    <property type="entry name" value="NUDIXFAMILY"/>
</dbReference>
<dbReference type="GO" id="GO:0006167">
    <property type="term" value="P:AMP biosynthetic process"/>
    <property type="evidence" value="ECO:0007669"/>
    <property type="project" value="TreeGrafter"/>
</dbReference>
<dbReference type="Pfam" id="PF00293">
    <property type="entry name" value="NUDIX"/>
    <property type="match status" value="1"/>
</dbReference>
<reference evidence="3" key="1">
    <citation type="submission" date="2020-05" db="EMBL/GenBank/DDBJ databases">
        <authorList>
            <person name="Chiriac C."/>
            <person name="Salcher M."/>
            <person name="Ghai R."/>
            <person name="Kavagutti S V."/>
        </authorList>
    </citation>
    <scope>NUCLEOTIDE SEQUENCE</scope>
</reference>
<accession>A0A6J6CMF1</accession>
<dbReference type="GO" id="GO:0004081">
    <property type="term" value="F:bis(5'-nucleosyl)-tetraphosphatase (asymmetrical) activity"/>
    <property type="evidence" value="ECO:0007669"/>
    <property type="project" value="TreeGrafter"/>
</dbReference>
<dbReference type="InterPro" id="IPR020476">
    <property type="entry name" value="Nudix_hydrolase"/>
</dbReference>
<evidence type="ECO:0000259" key="2">
    <source>
        <dbReference type="PROSITE" id="PS51462"/>
    </source>
</evidence>
<dbReference type="InterPro" id="IPR000086">
    <property type="entry name" value="NUDIX_hydrolase_dom"/>
</dbReference>
<dbReference type="GO" id="GO:0006754">
    <property type="term" value="P:ATP biosynthetic process"/>
    <property type="evidence" value="ECO:0007669"/>
    <property type="project" value="TreeGrafter"/>
</dbReference>
<dbReference type="CDD" id="cd07067">
    <property type="entry name" value="HP_PGM_like"/>
    <property type="match status" value="1"/>
</dbReference>
<dbReference type="InterPro" id="IPR051325">
    <property type="entry name" value="Nudix_hydrolase_domain"/>
</dbReference>
<dbReference type="AlphaFoldDB" id="A0A6J6CMF1"/>
<proteinExistence type="predicted"/>
<dbReference type="InterPro" id="IPR029033">
    <property type="entry name" value="His_PPase_superfam"/>
</dbReference>
<feature type="domain" description="Nudix hydrolase" evidence="2">
    <location>
        <begin position="1"/>
        <end position="133"/>
    </location>
</feature>
<dbReference type="PANTHER" id="PTHR21340">
    <property type="entry name" value="DIADENOSINE 5,5-P1,P4-TETRAPHOSPHATE PYROPHOSPHOHYDROLASE MUTT"/>
    <property type="match status" value="1"/>
</dbReference>
<organism evidence="3">
    <name type="scientific">freshwater metagenome</name>
    <dbReference type="NCBI Taxonomy" id="449393"/>
    <lineage>
        <taxon>unclassified sequences</taxon>
        <taxon>metagenomes</taxon>
        <taxon>ecological metagenomes</taxon>
    </lineage>
</organism>
<evidence type="ECO:0000256" key="1">
    <source>
        <dbReference type="ARBA" id="ARBA00022801"/>
    </source>
</evidence>
<keyword evidence="1" id="KW-0378">Hydrolase</keyword>
<dbReference type="InterPro" id="IPR013078">
    <property type="entry name" value="His_Pase_superF_clade-1"/>
</dbReference>
<dbReference type="PANTHER" id="PTHR21340:SF0">
    <property type="entry name" value="BIS(5'-NUCLEOSYL)-TETRAPHOSPHATASE [ASYMMETRICAL]"/>
    <property type="match status" value="1"/>
</dbReference>
<dbReference type="Pfam" id="PF00300">
    <property type="entry name" value="His_Phos_1"/>
    <property type="match status" value="1"/>
</dbReference>
<dbReference type="PROSITE" id="PS51462">
    <property type="entry name" value="NUDIX"/>
    <property type="match status" value="1"/>
</dbReference>
<dbReference type="CDD" id="cd03673">
    <property type="entry name" value="NUDIX_Ap6A_hydrolase"/>
    <property type="match status" value="1"/>
</dbReference>
<protein>
    <submittedName>
        <fullName evidence="3">Unannotated protein</fullName>
    </submittedName>
</protein>
<dbReference type="SUPFAM" id="SSF53254">
    <property type="entry name" value="Phosphoglycerate mutase-like"/>
    <property type="match status" value="1"/>
</dbReference>
<dbReference type="InterPro" id="IPR015797">
    <property type="entry name" value="NUDIX_hydrolase-like_dom_sf"/>
</dbReference>